<reference evidence="1" key="1">
    <citation type="journal article" date="2023" name="Nat. Commun.">
        <title>Diploid and tetraploid genomes of Acorus and the evolution of monocots.</title>
        <authorList>
            <person name="Ma L."/>
            <person name="Liu K.W."/>
            <person name="Li Z."/>
            <person name="Hsiao Y.Y."/>
            <person name="Qi Y."/>
            <person name="Fu T."/>
            <person name="Tang G.D."/>
            <person name="Zhang D."/>
            <person name="Sun W.H."/>
            <person name="Liu D.K."/>
            <person name="Li Y."/>
            <person name="Chen G.Z."/>
            <person name="Liu X.D."/>
            <person name="Liao X.Y."/>
            <person name="Jiang Y.T."/>
            <person name="Yu X."/>
            <person name="Hao Y."/>
            <person name="Huang J."/>
            <person name="Zhao X.W."/>
            <person name="Ke S."/>
            <person name="Chen Y.Y."/>
            <person name="Wu W.L."/>
            <person name="Hsu J.L."/>
            <person name="Lin Y.F."/>
            <person name="Huang M.D."/>
            <person name="Li C.Y."/>
            <person name="Huang L."/>
            <person name="Wang Z.W."/>
            <person name="Zhao X."/>
            <person name="Zhong W.Y."/>
            <person name="Peng D.H."/>
            <person name="Ahmad S."/>
            <person name="Lan S."/>
            <person name="Zhang J.S."/>
            <person name="Tsai W.C."/>
            <person name="Van de Peer Y."/>
            <person name="Liu Z.J."/>
        </authorList>
    </citation>
    <scope>NUCLEOTIDE SEQUENCE</scope>
    <source>
        <strain evidence="1">SCP</strain>
    </source>
</reference>
<comment type="caution">
    <text evidence="1">The sequence shown here is derived from an EMBL/GenBank/DDBJ whole genome shotgun (WGS) entry which is preliminary data.</text>
</comment>
<protein>
    <submittedName>
        <fullName evidence="1">Uncharacterized protein</fullName>
    </submittedName>
</protein>
<evidence type="ECO:0000313" key="1">
    <source>
        <dbReference type="EMBL" id="KAK1281049.1"/>
    </source>
</evidence>
<keyword evidence="2" id="KW-1185">Reference proteome</keyword>
<name>A0AAV9BXP4_ACOGR</name>
<dbReference type="AlphaFoldDB" id="A0AAV9BXP4"/>
<organism evidence="1 2">
    <name type="scientific">Acorus gramineus</name>
    <name type="common">Dwarf sweet flag</name>
    <dbReference type="NCBI Taxonomy" id="55184"/>
    <lineage>
        <taxon>Eukaryota</taxon>
        <taxon>Viridiplantae</taxon>
        <taxon>Streptophyta</taxon>
        <taxon>Embryophyta</taxon>
        <taxon>Tracheophyta</taxon>
        <taxon>Spermatophyta</taxon>
        <taxon>Magnoliopsida</taxon>
        <taxon>Liliopsida</taxon>
        <taxon>Acoraceae</taxon>
        <taxon>Acorus</taxon>
    </lineage>
</organism>
<gene>
    <name evidence="1" type="ORF">QJS04_geneDACA018857</name>
</gene>
<accession>A0AAV9BXP4</accession>
<dbReference type="Proteomes" id="UP001179952">
    <property type="component" value="Unassembled WGS sequence"/>
</dbReference>
<sequence length="65" mass="7071">MKLTDVSTVCVTCTARALNTIFQRFGIHATHSWNTTGDPCNCLAIDATDIDDPRLNPGIKCDCTN</sequence>
<reference evidence="1" key="2">
    <citation type="submission" date="2023-06" db="EMBL/GenBank/DDBJ databases">
        <authorList>
            <person name="Ma L."/>
            <person name="Liu K.-W."/>
            <person name="Li Z."/>
            <person name="Hsiao Y.-Y."/>
            <person name="Qi Y."/>
            <person name="Fu T."/>
            <person name="Tang G."/>
            <person name="Zhang D."/>
            <person name="Sun W.-H."/>
            <person name="Liu D.-K."/>
            <person name="Li Y."/>
            <person name="Chen G.-Z."/>
            <person name="Liu X.-D."/>
            <person name="Liao X.-Y."/>
            <person name="Jiang Y.-T."/>
            <person name="Yu X."/>
            <person name="Hao Y."/>
            <person name="Huang J."/>
            <person name="Zhao X.-W."/>
            <person name="Ke S."/>
            <person name="Chen Y.-Y."/>
            <person name="Wu W.-L."/>
            <person name="Hsu J.-L."/>
            <person name="Lin Y.-F."/>
            <person name="Huang M.-D."/>
            <person name="Li C.-Y."/>
            <person name="Huang L."/>
            <person name="Wang Z.-W."/>
            <person name="Zhao X."/>
            <person name="Zhong W.-Y."/>
            <person name="Peng D.-H."/>
            <person name="Ahmad S."/>
            <person name="Lan S."/>
            <person name="Zhang J.-S."/>
            <person name="Tsai W.-C."/>
            <person name="Van De Peer Y."/>
            <person name="Liu Z.-J."/>
        </authorList>
    </citation>
    <scope>NUCLEOTIDE SEQUENCE</scope>
    <source>
        <strain evidence="1">SCP</strain>
        <tissue evidence="1">Leaves</tissue>
    </source>
</reference>
<evidence type="ECO:0000313" key="2">
    <source>
        <dbReference type="Proteomes" id="UP001179952"/>
    </source>
</evidence>
<proteinExistence type="predicted"/>
<dbReference type="EMBL" id="JAUJYN010000001">
    <property type="protein sequence ID" value="KAK1281049.1"/>
    <property type="molecule type" value="Genomic_DNA"/>
</dbReference>